<sequence>MKKVLVIVGPTAVGKTALSIEIAKQFNGEIISGDSMQVYKELDIGTAKITVEEQANIKHHLINCREINERYSAADFQKEGRQAIDEIIIKGKLPIIVGGTGLYIQSLLYDFQLGSSEEISSSKFRQKYTAFAEKNGNKALWQELQKKDPKAAEHIHFNNKKRVIRALEVFEETGESIFAPKQTPKPLYDYLLIGLETERNLLYSRINQRVDLMMTAGLMDEAKKMYNLKTVQAVQGIGYKEFFPYFMGEISLEKAVEKVKQHSRQYAKRQLTWFKNRMQVQWWDLIKKPHDLINLKIEIEQWLNR</sequence>
<keyword evidence="5 10" id="KW-0819">tRNA processing</keyword>
<dbReference type="GO" id="GO:0006400">
    <property type="term" value="P:tRNA modification"/>
    <property type="evidence" value="ECO:0007669"/>
    <property type="project" value="TreeGrafter"/>
</dbReference>
<evidence type="ECO:0000256" key="8">
    <source>
        <dbReference type="ARBA" id="ARBA00022842"/>
    </source>
</evidence>
<evidence type="ECO:0000256" key="9">
    <source>
        <dbReference type="ARBA" id="ARBA00049563"/>
    </source>
</evidence>
<feature type="site" description="Interaction with substrate tRNA" evidence="10">
    <location>
        <position position="125"/>
    </location>
</feature>
<dbReference type="HAMAP" id="MF_00185">
    <property type="entry name" value="IPP_trans"/>
    <property type="match status" value="1"/>
</dbReference>
<comment type="subunit">
    <text evidence="10">Monomer.</text>
</comment>
<dbReference type="SUPFAM" id="SSF52540">
    <property type="entry name" value="P-loop containing nucleoside triphosphate hydrolases"/>
    <property type="match status" value="2"/>
</dbReference>
<dbReference type="Gene3D" id="3.40.50.300">
    <property type="entry name" value="P-loop containing nucleotide triphosphate hydrolases"/>
    <property type="match status" value="1"/>
</dbReference>
<keyword evidence="6 10" id="KW-0547">Nucleotide-binding</keyword>
<comment type="function">
    <text evidence="2 10 12">Catalyzes the transfer of a dimethylallyl group onto the adenine at position 37 in tRNAs that read codons beginning with uridine, leading to the formation of N6-(dimethylallyl)adenosine (i(6)A).</text>
</comment>
<dbReference type="InterPro" id="IPR039657">
    <property type="entry name" value="Dimethylallyltransferase"/>
</dbReference>
<evidence type="ECO:0000313" key="15">
    <source>
        <dbReference type="Proteomes" id="UP000269226"/>
    </source>
</evidence>
<dbReference type="GO" id="GO:0052381">
    <property type="term" value="F:tRNA dimethylallyltransferase activity"/>
    <property type="evidence" value="ECO:0007669"/>
    <property type="project" value="UniProtKB-UniRule"/>
</dbReference>
<dbReference type="Proteomes" id="UP000269226">
    <property type="component" value="Chromosome"/>
</dbReference>
<dbReference type="GO" id="GO:0005524">
    <property type="term" value="F:ATP binding"/>
    <property type="evidence" value="ECO:0007669"/>
    <property type="project" value="UniProtKB-UniRule"/>
</dbReference>
<keyword evidence="7 10" id="KW-0067">ATP-binding</keyword>
<dbReference type="PANTHER" id="PTHR11088">
    <property type="entry name" value="TRNA DIMETHYLALLYLTRANSFERASE"/>
    <property type="match status" value="1"/>
</dbReference>
<evidence type="ECO:0000256" key="7">
    <source>
        <dbReference type="ARBA" id="ARBA00022840"/>
    </source>
</evidence>
<protein>
    <recommendedName>
        <fullName evidence="10">tRNA dimethylallyltransferase</fullName>
        <ecNumber evidence="10">2.5.1.75</ecNumber>
    </recommendedName>
    <alternativeName>
        <fullName evidence="10">Dimethylallyl diphosphate:tRNA dimethylallyltransferase</fullName>
        <shortName evidence="10">DMAPP:tRNA dimethylallyltransferase</shortName>
        <shortName evidence="10">DMATase</shortName>
    </alternativeName>
    <alternativeName>
        <fullName evidence="10">Isopentenyl-diphosphate:tRNA isopentenyltransferase</fullName>
        <shortName evidence="10">IPP transferase</shortName>
        <shortName evidence="10">IPPT</shortName>
        <shortName evidence="10">IPTase</shortName>
    </alternativeName>
</protein>
<name>A0A2Z5Y352_9ENTE</name>
<dbReference type="InterPro" id="IPR027417">
    <property type="entry name" value="P-loop_NTPase"/>
</dbReference>
<dbReference type="PANTHER" id="PTHR11088:SF60">
    <property type="entry name" value="TRNA DIMETHYLALLYLTRANSFERASE"/>
    <property type="match status" value="1"/>
</dbReference>
<dbReference type="RefSeq" id="WP_015695100.1">
    <property type="nucleotide sequence ID" value="NZ_AP018492.1"/>
</dbReference>
<dbReference type="EC" id="2.5.1.75" evidence="10"/>
<comment type="catalytic activity">
    <reaction evidence="9 10 11">
        <text>adenosine(37) in tRNA + dimethylallyl diphosphate = N(6)-dimethylallyladenosine(37) in tRNA + diphosphate</text>
        <dbReference type="Rhea" id="RHEA:26482"/>
        <dbReference type="Rhea" id="RHEA-COMP:10162"/>
        <dbReference type="Rhea" id="RHEA-COMP:10375"/>
        <dbReference type="ChEBI" id="CHEBI:33019"/>
        <dbReference type="ChEBI" id="CHEBI:57623"/>
        <dbReference type="ChEBI" id="CHEBI:74411"/>
        <dbReference type="ChEBI" id="CHEBI:74415"/>
        <dbReference type="EC" id="2.5.1.75"/>
    </reaction>
</comment>
<evidence type="ECO:0000256" key="3">
    <source>
        <dbReference type="ARBA" id="ARBA00005842"/>
    </source>
</evidence>
<dbReference type="NCBIfam" id="TIGR00174">
    <property type="entry name" value="miaA"/>
    <property type="match status" value="1"/>
</dbReference>
<evidence type="ECO:0000256" key="11">
    <source>
        <dbReference type="RuleBase" id="RU003783"/>
    </source>
</evidence>
<dbReference type="Gene3D" id="1.10.20.140">
    <property type="match status" value="1"/>
</dbReference>
<evidence type="ECO:0000256" key="10">
    <source>
        <dbReference type="HAMAP-Rule" id="MF_00185"/>
    </source>
</evidence>
<dbReference type="AlphaFoldDB" id="A0A2Z5Y352"/>
<feature type="region of interest" description="Interaction with substrate tRNA" evidence="10">
    <location>
        <begin position="34"/>
        <end position="37"/>
    </location>
</feature>
<keyword evidence="4 10" id="KW-0808">Transferase</keyword>
<reference evidence="14 15" key="1">
    <citation type="submission" date="2018-01" db="EMBL/GenBank/DDBJ databases">
        <title>Whole genome sequence of Melissococcus plutonius DAT561.</title>
        <authorList>
            <person name="Okumura K."/>
            <person name="Takamatsu D."/>
            <person name="Okura M."/>
        </authorList>
    </citation>
    <scope>NUCLEOTIDE SEQUENCE [LARGE SCALE GENOMIC DNA]</scope>
    <source>
        <strain evidence="14 15">DAT561</strain>
    </source>
</reference>
<feature type="site" description="Interaction with substrate tRNA" evidence="10">
    <location>
        <position position="100"/>
    </location>
</feature>
<evidence type="ECO:0000256" key="6">
    <source>
        <dbReference type="ARBA" id="ARBA00022741"/>
    </source>
</evidence>
<dbReference type="Pfam" id="PF01715">
    <property type="entry name" value="IPPT"/>
    <property type="match status" value="1"/>
</dbReference>
<feature type="binding site" evidence="10">
    <location>
        <begin position="9"/>
        <end position="16"/>
    </location>
    <ligand>
        <name>ATP</name>
        <dbReference type="ChEBI" id="CHEBI:30616"/>
    </ligand>
</feature>
<evidence type="ECO:0000256" key="12">
    <source>
        <dbReference type="RuleBase" id="RU003784"/>
    </source>
</evidence>
<evidence type="ECO:0000256" key="13">
    <source>
        <dbReference type="RuleBase" id="RU003785"/>
    </source>
</evidence>
<feature type="binding site" evidence="10">
    <location>
        <begin position="11"/>
        <end position="16"/>
    </location>
    <ligand>
        <name>substrate</name>
    </ligand>
</feature>
<dbReference type="EMBL" id="AP018492">
    <property type="protein sequence ID" value="BBC61211.1"/>
    <property type="molecule type" value="Genomic_DNA"/>
</dbReference>
<proteinExistence type="inferred from homology"/>
<evidence type="ECO:0000256" key="2">
    <source>
        <dbReference type="ARBA" id="ARBA00003213"/>
    </source>
</evidence>
<dbReference type="GeneID" id="57043649"/>
<gene>
    <name evidence="10" type="primary">miaA</name>
    <name evidence="14" type="ORF">DAT561_1103</name>
</gene>
<comment type="similarity">
    <text evidence="3 10 13">Belongs to the IPP transferase family.</text>
</comment>
<organism evidence="14 15">
    <name type="scientific">Melissococcus plutonius</name>
    <dbReference type="NCBI Taxonomy" id="33970"/>
    <lineage>
        <taxon>Bacteria</taxon>
        <taxon>Bacillati</taxon>
        <taxon>Bacillota</taxon>
        <taxon>Bacilli</taxon>
        <taxon>Lactobacillales</taxon>
        <taxon>Enterococcaceae</taxon>
        <taxon>Melissococcus</taxon>
    </lineage>
</organism>
<evidence type="ECO:0000313" key="14">
    <source>
        <dbReference type="EMBL" id="BBC61211.1"/>
    </source>
</evidence>
<keyword evidence="8 10" id="KW-0460">Magnesium</keyword>
<comment type="caution">
    <text evidence="10">Lacks conserved residue(s) required for the propagation of feature annotation.</text>
</comment>
<evidence type="ECO:0000256" key="4">
    <source>
        <dbReference type="ARBA" id="ARBA00022679"/>
    </source>
</evidence>
<evidence type="ECO:0000256" key="5">
    <source>
        <dbReference type="ARBA" id="ARBA00022694"/>
    </source>
</evidence>
<comment type="cofactor">
    <cofactor evidence="1 10">
        <name>Mg(2+)</name>
        <dbReference type="ChEBI" id="CHEBI:18420"/>
    </cofactor>
</comment>
<evidence type="ECO:0000256" key="1">
    <source>
        <dbReference type="ARBA" id="ARBA00001946"/>
    </source>
</evidence>
<accession>A0A2Z5Y352</accession>
<dbReference type="InterPro" id="IPR018022">
    <property type="entry name" value="IPT"/>
</dbReference>